<dbReference type="SUPFAM" id="SSF88946">
    <property type="entry name" value="Sigma2 domain of RNA polymerase sigma factors"/>
    <property type="match status" value="1"/>
</dbReference>
<dbReference type="InterPro" id="IPR007627">
    <property type="entry name" value="RNA_pol_sigma70_r2"/>
</dbReference>
<dbReference type="EMBL" id="JAPOHD010000005">
    <property type="protein sequence ID" value="MCY1719150.1"/>
    <property type="molecule type" value="Genomic_DNA"/>
</dbReference>
<feature type="domain" description="RNA polymerase sigma-70 region 2" evidence="7">
    <location>
        <begin position="21"/>
        <end position="87"/>
    </location>
</feature>
<evidence type="ECO:0000256" key="4">
    <source>
        <dbReference type="ARBA" id="ARBA00023125"/>
    </source>
</evidence>
<accession>A0A9X3FA73</accession>
<organism evidence="9 10">
    <name type="scientific">Draconibacterium aestuarii</name>
    <dbReference type="NCBI Taxonomy" id="2998507"/>
    <lineage>
        <taxon>Bacteria</taxon>
        <taxon>Pseudomonadati</taxon>
        <taxon>Bacteroidota</taxon>
        <taxon>Bacteroidia</taxon>
        <taxon>Marinilabiliales</taxon>
        <taxon>Prolixibacteraceae</taxon>
        <taxon>Draconibacterium</taxon>
    </lineage>
</organism>
<comment type="similarity">
    <text evidence="1">Belongs to the sigma-70 factor family. ECF subfamily.</text>
</comment>
<dbReference type="InterPro" id="IPR014284">
    <property type="entry name" value="RNA_pol_sigma-70_dom"/>
</dbReference>
<evidence type="ECO:0000259" key="8">
    <source>
        <dbReference type="Pfam" id="PF08281"/>
    </source>
</evidence>
<dbReference type="NCBIfam" id="TIGR02937">
    <property type="entry name" value="sigma70-ECF"/>
    <property type="match status" value="1"/>
</dbReference>
<gene>
    <name evidence="9" type="ORF">OU798_02285</name>
</gene>
<evidence type="ECO:0000256" key="6">
    <source>
        <dbReference type="SAM" id="MobiDB-lite"/>
    </source>
</evidence>
<dbReference type="Pfam" id="PF04542">
    <property type="entry name" value="Sigma70_r2"/>
    <property type="match status" value="1"/>
</dbReference>
<dbReference type="GO" id="GO:0003677">
    <property type="term" value="F:DNA binding"/>
    <property type="evidence" value="ECO:0007669"/>
    <property type="project" value="UniProtKB-KW"/>
</dbReference>
<comment type="caution">
    <text evidence="9">The sequence shown here is derived from an EMBL/GenBank/DDBJ whole genome shotgun (WGS) entry which is preliminary data.</text>
</comment>
<proteinExistence type="inferred from homology"/>
<evidence type="ECO:0000256" key="2">
    <source>
        <dbReference type="ARBA" id="ARBA00023015"/>
    </source>
</evidence>
<dbReference type="InterPro" id="IPR036388">
    <property type="entry name" value="WH-like_DNA-bd_sf"/>
</dbReference>
<dbReference type="PANTHER" id="PTHR43133:SF8">
    <property type="entry name" value="RNA POLYMERASE SIGMA FACTOR HI_1459-RELATED"/>
    <property type="match status" value="1"/>
</dbReference>
<dbReference type="GO" id="GO:0006352">
    <property type="term" value="P:DNA-templated transcription initiation"/>
    <property type="evidence" value="ECO:0007669"/>
    <property type="project" value="InterPro"/>
</dbReference>
<keyword evidence="2" id="KW-0805">Transcription regulation</keyword>
<dbReference type="CDD" id="cd06171">
    <property type="entry name" value="Sigma70_r4"/>
    <property type="match status" value="1"/>
</dbReference>
<evidence type="ECO:0000256" key="1">
    <source>
        <dbReference type="ARBA" id="ARBA00010641"/>
    </source>
</evidence>
<keyword evidence="4" id="KW-0238">DNA-binding</keyword>
<keyword evidence="3" id="KW-0731">Sigma factor</keyword>
<dbReference type="Gene3D" id="1.10.1740.10">
    <property type="match status" value="1"/>
</dbReference>
<dbReference type="InterPro" id="IPR039425">
    <property type="entry name" value="RNA_pol_sigma-70-like"/>
</dbReference>
<feature type="domain" description="RNA polymerase sigma factor 70 region 4 type 2" evidence="8">
    <location>
        <begin position="127"/>
        <end position="177"/>
    </location>
</feature>
<keyword evidence="10" id="KW-1185">Reference proteome</keyword>
<feature type="compositionally biased region" description="Basic and acidic residues" evidence="6">
    <location>
        <begin position="95"/>
        <end position="109"/>
    </location>
</feature>
<dbReference type="Gene3D" id="1.10.10.10">
    <property type="entry name" value="Winged helix-like DNA-binding domain superfamily/Winged helix DNA-binding domain"/>
    <property type="match status" value="1"/>
</dbReference>
<keyword evidence="5" id="KW-0804">Transcription</keyword>
<dbReference type="InterPro" id="IPR013325">
    <property type="entry name" value="RNA_pol_sigma_r2"/>
</dbReference>
<feature type="region of interest" description="Disordered" evidence="6">
    <location>
        <begin position="87"/>
        <end position="113"/>
    </location>
</feature>
<dbReference type="AlphaFoldDB" id="A0A9X3FA73"/>
<evidence type="ECO:0000313" key="10">
    <source>
        <dbReference type="Proteomes" id="UP001145087"/>
    </source>
</evidence>
<dbReference type="PANTHER" id="PTHR43133">
    <property type="entry name" value="RNA POLYMERASE ECF-TYPE SIGMA FACTO"/>
    <property type="match status" value="1"/>
</dbReference>
<reference evidence="9" key="1">
    <citation type="submission" date="2022-11" db="EMBL/GenBank/DDBJ databases">
        <title>Marilongibacter aestuarii gen. nov., sp. nov., isolated from tidal flat sediment.</title>
        <authorList>
            <person name="Jiayan W."/>
        </authorList>
    </citation>
    <scope>NUCLEOTIDE SEQUENCE</scope>
    <source>
        <strain evidence="9">Z1-6</strain>
    </source>
</reference>
<dbReference type="GO" id="GO:0016987">
    <property type="term" value="F:sigma factor activity"/>
    <property type="evidence" value="ECO:0007669"/>
    <property type="project" value="UniProtKB-KW"/>
</dbReference>
<evidence type="ECO:0000256" key="3">
    <source>
        <dbReference type="ARBA" id="ARBA00023082"/>
    </source>
</evidence>
<sequence>MTDSQIIKEIQKDNNLAFRALINKYKKLVFNTAFRLVKNTSDAEDIFQDVFLEIYKSCAYIQNDDDLTMWIYKISYNKSISFLRKKNPAKANNSPDEKNTTEPNNKRFIENATPSKQLEEKENIAHLYRLIDQLPDKQKTVLLLHKFDGLTQKEICEKLNLSIDSVESLIYRAKKNLRQKLTEYLKLNS</sequence>
<dbReference type="InterPro" id="IPR013249">
    <property type="entry name" value="RNA_pol_sigma70_r4_t2"/>
</dbReference>
<dbReference type="SUPFAM" id="SSF88659">
    <property type="entry name" value="Sigma3 and sigma4 domains of RNA polymerase sigma factors"/>
    <property type="match status" value="1"/>
</dbReference>
<dbReference type="InterPro" id="IPR013324">
    <property type="entry name" value="RNA_pol_sigma_r3/r4-like"/>
</dbReference>
<evidence type="ECO:0000259" key="7">
    <source>
        <dbReference type="Pfam" id="PF04542"/>
    </source>
</evidence>
<name>A0A9X3FA73_9BACT</name>
<evidence type="ECO:0000256" key="5">
    <source>
        <dbReference type="ARBA" id="ARBA00023163"/>
    </source>
</evidence>
<protein>
    <submittedName>
        <fullName evidence="9">RNA polymerase sigma factor</fullName>
    </submittedName>
</protein>
<dbReference type="Pfam" id="PF08281">
    <property type="entry name" value="Sigma70_r4_2"/>
    <property type="match status" value="1"/>
</dbReference>
<dbReference type="Proteomes" id="UP001145087">
    <property type="component" value="Unassembled WGS sequence"/>
</dbReference>
<evidence type="ECO:0000313" key="9">
    <source>
        <dbReference type="EMBL" id="MCY1719150.1"/>
    </source>
</evidence>
<dbReference type="RefSeq" id="WP_343331486.1">
    <property type="nucleotide sequence ID" value="NZ_JAPOHD010000005.1"/>
</dbReference>